<accession>A0A6J8BH64</accession>
<dbReference type="EMBL" id="CACVKT020003064">
    <property type="protein sequence ID" value="CAC5381457.1"/>
    <property type="molecule type" value="Genomic_DNA"/>
</dbReference>
<gene>
    <name evidence="2" type="ORF">MCOR_17319</name>
</gene>
<protein>
    <submittedName>
        <fullName evidence="2">Uncharacterized protein</fullName>
    </submittedName>
</protein>
<feature type="compositionally biased region" description="Basic and acidic residues" evidence="1">
    <location>
        <begin position="329"/>
        <end position="347"/>
    </location>
</feature>
<feature type="compositionally biased region" description="Basic and acidic residues" evidence="1">
    <location>
        <begin position="1081"/>
        <end position="1105"/>
    </location>
</feature>
<evidence type="ECO:0000313" key="2">
    <source>
        <dbReference type="EMBL" id="CAC5381457.1"/>
    </source>
</evidence>
<dbReference type="OrthoDB" id="6162046at2759"/>
<dbReference type="PANTHER" id="PTHR21937">
    <property type="entry name" value="CCDC66 DOMAIN-CONTAINING PROTEIN"/>
    <property type="match status" value="1"/>
</dbReference>
<keyword evidence="3" id="KW-1185">Reference proteome</keyword>
<feature type="region of interest" description="Disordered" evidence="1">
    <location>
        <begin position="329"/>
        <end position="352"/>
    </location>
</feature>
<reference evidence="2 3" key="1">
    <citation type="submission" date="2020-06" db="EMBL/GenBank/DDBJ databases">
        <authorList>
            <person name="Li R."/>
            <person name="Bekaert M."/>
        </authorList>
    </citation>
    <scope>NUCLEOTIDE SEQUENCE [LARGE SCALE GENOMIC DNA]</scope>
    <source>
        <strain evidence="3">wild</strain>
    </source>
</reference>
<feature type="region of interest" description="Disordered" evidence="1">
    <location>
        <begin position="364"/>
        <end position="421"/>
    </location>
</feature>
<feature type="compositionally biased region" description="Basic and acidic residues" evidence="1">
    <location>
        <begin position="1193"/>
        <end position="1203"/>
    </location>
</feature>
<feature type="compositionally biased region" description="Basic and acidic residues" evidence="1">
    <location>
        <begin position="1112"/>
        <end position="1132"/>
    </location>
</feature>
<evidence type="ECO:0000313" key="3">
    <source>
        <dbReference type="Proteomes" id="UP000507470"/>
    </source>
</evidence>
<sequence length="1306" mass="147541">MASSGGALNLSLLSRGIGEISKNGHEKIDVVFEPQDYFNFVGNSSRIYLPPIPPKYDFDGIPSTTKSSHFKSSQEIPKTFTTRKGALLLYSEDQAHKVQSSHHDFKKAGHRRPHPTEETLELSKSADELELKTVDDLAKSILSFGKREPTNDDTDIYLGFIHNTYGRRKKDLFERQIRPGFSAKRYLSLWTKSWDDNVLGKVISKGYLTEKSLFYYNPLNPHLQRRLNDDMSHFPAPYKLMRSMLMSPGSLSGYTFYRVRPESAETVVTPEQLPERTPSQMGSIKVISTKDGVQKEVSYSTLDKVAQEEVLTDLLVKSAVHYAMKKQQELMEGSQREEAIQEVDENRSSVQQFDMRDAVESLLDSQKSKGVLNTDFPEDKSEASSRSGSIKGKTLKRRSKDKDSESSRATSPLPFDNAEGEKEYVGSVPVASVRGDQSSVPQLPHISGAMPLTPIGEASREGTRMTIPVSLPPIGQDQGIDGVPLLTVLPPTPQHSSLTASPTKMVKDSKLLPQDEGNEEFSDESGVGVKTERTDRHYGEETERKRRVRKIKAENTGPSVSGGYHLHSSTESLGGPGSAHSLPTAKPLRTHWKGSTQSLKSDRSKKGYEITEKKQKLSKKVEGKKTETTVIKTPKELPAKNISESNDLTECLVTLAINKSLKEVEEDDAMMKKEISTKDEVQDYKVEAKYKVQDFGRTEKLTKNNEIKGKDNNQRGKYIDSAIEGIERSRSFVEMSAEKNEFMRILPPQPNYLLDRKRQASSFRLDLIDRKRRLSVLIEEPIENSEGLKTDGYATDEKLKLLQTLNRGLFGIDDPYKEFERNSIKRTTGSDPDKKTKSVRFRLDSDEGRKLKTEGNISDSPSTLTNERLKTLKETSKSLSSVKQRNTDLSKDRLLSLSLSSFSTKEWTTLTSESLKRRDYTVRVGEDSNIKTEPLKRTENVIMSAFSKTKTENEEYECMRKGGVVKDGFMKATSEELELEDIFPEERVEFDEEIELLNFLHDTSRPKLDAEHYFNSSAEESDDLSYVNRKEDVNKHWLALTTDHKDEGDDNDEDDDDDEVIDKVAEYQKLDAKSLKEIERRIILQDRMKQRKEQERNKKEERQDENSTEDGSTDKSDNMSEGSSRDTVEKKAGILKKSSTSSRTTSSLPEDSNKGSIVIGPDGEPISVGGHIEAHTRPEQQHIENVGDANRYFGRETESKIKEEESEGQISAHETPVSEQDLISDQESDDEPDVWKRRRGVQREDMRNYAHKREIDYTGGDIDATLSINSWSYQPRDTDPEFAGIVSQMNRASSLPGMPFRSGSQD</sequence>
<dbReference type="PANTHER" id="PTHR21937:SF5">
    <property type="entry name" value="GENE 973-RELATED"/>
    <property type="match status" value="1"/>
</dbReference>
<feature type="compositionally biased region" description="Basic and acidic residues" evidence="1">
    <location>
        <begin position="1172"/>
        <end position="1182"/>
    </location>
</feature>
<proteinExistence type="predicted"/>
<organism evidence="2 3">
    <name type="scientific">Mytilus coruscus</name>
    <name type="common">Sea mussel</name>
    <dbReference type="NCBI Taxonomy" id="42192"/>
    <lineage>
        <taxon>Eukaryota</taxon>
        <taxon>Metazoa</taxon>
        <taxon>Spiralia</taxon>
        <taxon>Lophotrochozoa</taxon>
        <taxon>Mollusca</taxon>
        <taxon>Bivalvia</taxon>
        <taxon>Autobranchia</taxon>
        <taxon>Pteriomorphia</taxon>
        <taxon>Mytilida</taxon>
        <taxon>Mytiloidea</taxon>
        <taxon>Mytilidae</taxon>
        <taxon>Mytilinae</taxon>
        <taxon>Mytilus</taxon>
    </lineage>
</organism>
<feature type="region of interest" description="Disordered" evidence="1">
    <location>
        <begin position="1081"/>
        <end position="1239"/>
    </location>
</feature>
<dbReference type="Proteomes" id="UP000507470">
    <property type="component" value="Unassembled WGS sequence"/>
</dbReference>
<feature type="compositionally biased region" description="Acidic residues" evidence="1">
    <location>
        <begin position="1222"/>
        <end position="1232"/>
    </location>
</feature>
<feature type="region of interest" description="Disordered" evidence="1">
    <location>
        <begin position="512"/>
        <end position="627"/>
    </location>
</feature>
<name>A0A6J8BH64_MYTCO</name>
<dbReference type="InterPro" id="IPR031440">
    <property type="entry name" value="DUF4670"/>
</dbReference>
<feature type="compositionally biased region" description="Basic and acidic residues" evidence="1">
    <location>
        <begin position="600"/>
        <end position="627"/>
    </location>
</feature>
<evidence type="ECO:0000256" key="1">
    <source>
        <dbReference type="SAM" id="MobiDB-lite"/>
    </source>
</evidence>
<feature type="compositionally biased region" description="Low complexity" evidence="1">
    <location>
        <begin position="1138"/>
        <end position="1147"/>
    </location>
</feature>
<feature type="compositionally biased region" description="Basic and acidic residues" evidence="1">
    <location>
        <begin position="530"/>
        <end position="544"/>
    </location>
</feature>